<evidence type="ECO:0000313" key="2">
    <source>
        <dbReference type="EMBL" id="SHN83823.1"/>
    </source>
</evidence>
<keyword evidence="3" id="KW-1185">Reference proteome</keyword>
<accession>A0A1M7ULB7</accession>
<dbReference type="AlphaFoldDB" id="A0A1M7ULB7"/>
<dbReference type="OrthoDB" id="8246446at2"/>
<protein>
    <submittedName>
        <fullName evidence="2">Uncharacterized protein</fullName>
    </submittedName>
</protein>
<proteinExistence type="predicted"/>
<organism evidence="2 3">
    <name type="scientific">Bradyrhizobium erythrophlei</name>
    <dbReference type="NCBI Taxonomy" id="1437360"/>
    <lineage>
        <taxon>Bacteria</taxon>
        <taxon>Pseudomonadati</taxon>
        <taxon>Pseudomonadota</taxon>
        <taxon>Alphaproteobacteria</taxon>
        <taxon>Hyphomicrobiales</taxon>
        <taxon>Nitrobacteraceae</taxon>
        <taxon>Bradyrhizobium</taxon>
    </lineage>
</organism>
<feature type="compositionally biased region" description="Basic and acidic residues" evidence="1">
    <location>
        <begin position="64"/>
        <end position="77"/>
    </location>
</feature>
<sequence length="89" mass="10042">MPYALFCNEARLSNAYPTEADVWKLARKSGLVVEAVSEDDRPAPRPILENDYEIRPCPADPMEDPVRNQAEAEREAARSLQWDTLVPDA</sequence>
<evidence type="ECO:0000256" key="1">
    <source>
        <dbReference type="SAM" id="MobiDB-lite"/>
    </source>
</evidence>
<dbReference type="Proteomes" id="UP000184096">
    <property type="component" value="Chromosome I"/>
</dbReference>
<name>A0A1M7ULB7_9BRAD</name>
<reference evidence="3" key="1">
    <citation type="submission" date="2016-11" db="EMBL/GenBank/DDBJ databases">
        <authorList>
            <person name="Varghese N."/>
            <person name="Submissions S."/>
        </authorList>
    </citation>
    <scope>NUCLEOTIDE SEQUENCE [LARGE SCALE GENOMIC DNA]</scope>
    <source>
        <strain evidence="3">GAS401</strain>
    </source>
</reference>
<evidence type="ECO:0000313" key="3">
    <source>
        <dbReference type="Proteomes" id="UP000184096"/>
    </source>
</evidence>
<gene>
    <name evidence="2" type="ORF">SAMN05444170_5657</name>
</gene>
<dbReference type="EMBL" id="LT670849">
    <property type="protein sequence ID" value="SHN83823.1"/>
    <property type="molecule type" value="Genomic_DNA"/>
</dbReference>
<dbReference type="RefSeq" id="WP_072822915.1">
    <property type="nucleotide sequence ID" value="NZ_LT670849.1"/>
</dbReference>
<feature type="region of interest" description="Disordered" evidence="1">
    <location>
        <begin position="37"/>
        <end position="89"/>
    </location>
</feature>